<sequence>MVNMTTYIKNTLLLCLMFCATIFVGCSDDDNNGVTPLPEGQGEVTFKFVRNKVYTISTLEDMARLKVTLEKDGQKVTLPTIDLIGDIDSLTSSAVRLENGDYKVVKYTAYNNKGVQVQEAYLDDNNTLSVEHGVMQTFYFPVSIRFVYINNEIRNMLFGVCAEALGNDSTKWPKSWRVENEDLLTWENLEFEVDDYGEISYLACIIFDGKTFPGMKKLPATVSLFPTLEGIQIMDIPEFEELPDNMDKSPLYSIMIMNTGFKAFPKNFEKMKNLRSLSVINSKLTELPIRLSELPEVRDVEISGNEIAEFPKELAEKWQKVVSLRMNDTKLTSLPENIFGMKKVSTFDFCDNQGLSNLPKYRGDNTYMGGLFLDNCSFTSIPEIANTRMRTLSLANNKITSVSQEVVNGLSDQLLTLILDDNKINSFPQMASSSLIELSLDNCGLTAIPDLSKLPELCVLSLNSNQILEVKDGTFTNCTKFAILDLSKNTELRTFSNHAGFTVIDQTVKYRNKKLVGDKVVEYGDEQTQNIAKPYYLNCVNVDDCPNLTWEVPETWCCIKNFYVWNKEELELPVRNVIVYNRGSKNVVRHECPVCKVDGQPRVYSFPKTLEEIIAGLKKNQDK</sequence>
<dbReference type="EMBL" id="CZAI01000002">
    <property type="protein sequence ID" value="CUO96252.1"/>
    <property type="molecule type" value="Genomic_DNA"/>
</dbReference>
<keyword evidence="4" id="KW-0436">Ligase</keyword>
<dbReference type="InterPro" id="IPR032675">
    <property type="entry name" value="LRR_dom_sf"/>
</dbReference>
<reference evidence="10 11" key="2">
    <citation type="submission" date="2018-08" db="EMBL/GenBank/DDBJ databases">
        <title>A genome reference for cultivated species of the human gut microbiota.</title>
        <authorList>
            <person name="Zou Y."/>
            <person name="Xue W."/>
            <person name="Luo G."/>
        </authorList>
    </citation>
    <scope>NUCLEOTIDE SEQUENCE [LARGE SCALE GENOMIC DNA]</scope>
    <source>
        <strain evidence="7 11">AM31-16AC</strain>
        <strain evidence="6 10">OF02-6LB</strain>
    </source>
</reference>
<name>A0A174PVX0_9BACE</name>
<dbReference type="InterPro" id="IPR001611">
    <property type="entry name" value="Leu-rich_rpt"/>
</dbReference>
<feature type="chain" id="PRO_5014252295" evidence="3">
    <location>
        <begin position="26"/>
        <end position="623"/>
    </location>
</feature>
<evidence type="ECO:0000313" key="6">
    <source>
        <dbReference type="EMBL" id="RGY24796.1"/>
    </source>
</evidence>
<protein>
    <submittedName>
        <fullName evidence="6">DUF4458 domain-containing protein</fullName>
    </submittedName>
    <submittedName>
        <fullName evidence="5">E3 ubiquitin-protein ligase slrP</fullName>
        <ecNumber evidence="5">6.3.2.-</ecNumber>
    </submittedName>
</protein>
<dbReference type="GO" id="GO:0005737">
    <property type="term" value="C:cytoplasm"/>
    <property type="evidence" value="ECO:0007669"/>
    <property type="project" value="TreeGrafter"/>
</dbReference>
<evidence type="ECO:0000313" key="10">
    <source>
        <dbReference type="Proteomes" id="UP000284431"/>
    </source>
</evidence>
<accession>A0A174PVX0</accession>
<dbReference type="PANTHER" id="PTHR48051:SF1">
    <property type="entry name" value="RAS SUPPRESSOR PROTEIN 1"/>
    <property type="match status" value="1"/>
</dbReference>
<dbReference type="PROSITE" id="PS51450">
    <property type="entry name" value="LRR"/>
    <property type="match status" value="1"/>
</dbReference>
<gene>
    <name evidence="5" type="primary">slrP</name>
    <name evidence="7" type="ORF">DW794_01555</name>
    <name evidence="6" type="ORF">DXA49_12585</name>
    <name evidence="4" type="ORF">ERS852494_01211</name>
    <name evidence="5" type="ORF">ERS852558_00634</name>
</gene>
<dbReference type="EMBL" id="QSCS01000019">
    <property type="protein sequence ID" value="RGY24796.1"/>
    <property type="molecule type" value="Genomic_DNA"/>
</dbReference>
<keyword evidence="3" id="KW-0732">Signal</keyword>
<keyword evidence="1" id="KW-0433">Leucine-rich repeat</keyword>
<dbReference type="EMBL" id="CZBL01000002">
    <property type="protein sequence ID" value="CUP62900.1"/>
    <property type="molecule type" value="Genomic_DNA"/>
</dbReference>
<dbReference type="InterPro" id="IPR050216">
    <property type="entry name" value="LRR_domain-containing"/>
</dbReference>
<dbReference type="Gene3D" id="2.60.40.3540">
    <property type="entry name" value="Domain of unknown function DUF4458"/>
    <property type="match status" value="1"/>
</dbReference>
<evidence type="ECO:0000256" key="2">
    <source>
        <dbReference type="ARBA" id="ARBA00022737"/>
    </source>
</evidence>
<dbReference type="PANTHER" id="PTHR48051">
    <property type="match status" value="1"/>
</dbReference>
<evidence type="ECO:0000313" key="11">
    <source>
        <dbReference type="Proteomes" id="UP000284689"/>
    </source>
</evidence>
<evidence type="ECO:0000313" key="8">
    <source>
        <dbReference type="Proteomes" id="UP000095657"/>
    </source>
</evidence>
<evidence type="ECO:0000313" key="9">
    <source>
        <dbReference type="Proteomes" id="UP000095725"/>
    </source>
</evidence>
<evidence type="ECO:0000256" key="3">
    <source>
        <dbReference type="SAM" id="SignalP"/>
    </source>
</evidence>
<dbReference type="SMART" id="SM00369">
    <property type="entry name" value="LRR_TYP"/>
    <property type="match status" value="5"/>
</dbReference>
<dbReference type="Proteomes" id="UP000284431">
    <property type="component" value="Unassembled WGS sequence"/>
</dbReference>
<dbReference type="Gene3D" id="3.80.10.10">
    <property type="entry name" value="Ribonuclease Inhibitor"/>
    <property type="match status" value="2"/>
</dbReference>
<dbReference type="Proteomes" id="UP000095657">
    <property type="component" value="Unassembled WGS sequence"/>
</dbReference>
<evidence type="ECO:0000313" key="7">
    <source>
        <dbReference type="EMBL" id="RHD53236.1"/>
    </source>
</evidence>
<evidence type="ECO:0000256" key="1">
    <source>
        <dbReference type="ARBA" id="ARBA00022614"/>
    </source>
</evidence>
<dbReference type="Proteomes" id="UP000095725">
    <property type="component" value="Unassembled WGS sequence"/>
</dbReference>
<dbReference type="InterPro" id="IPR038711">
    <property type="entry name" value="LRR_N_sf"/>
</dbReference>
<dbReference type="Proteomes" id="UP000284689">
    <property type="component" value="Unassembled WGS sequence"/>
</dbReference>
<dbReference type="AlphaFoldDB" id="A0A174PVX0"/>
<dbReference type="SUPFAM" id="SSF52058">
    <property type="entry name" value="L domain-like"/>
    <property type="match status" value="1"/>
</dbReference>
<organism evidence="5 9">
    <name type="scientific">Bacteroides caccae</name>
    <dbReference type="NCBI Taxonomy" id="47678"/>
    <lineage>
        <taxon>Bacteria</taxon>
        <taxon>Pseudomonadati</taxon>
        <taxon>Bacteroidota</taxon>
        <taxon>Bacteroidia</taxon>
        <taxon>Bacteroidales</taxon>
        <taxon>Bacteroidaceae</taxon>
        <taxon>Bacteroides</taxon>
    </lineage>
</organism>
<dbReference type="GO" id="GO:0016874">
    <property type="term" value="F:ligase activity"/>
    <property type="evidence" value="ECO:0007669"/>
    <property type="project" value="UniProtKB-KW"/>
</dbReference>
<dbReference type="InterPro" id="IPR003591">
    <property type="entry name" value="Leu-rich_rpt_typical-subtyp"/>
</dbReference>
<reference evidence="8 9" key="1">
    <citation type="submission" date="2015-09" db="EMBL/GenBank/DDBJ databases">
        <authorList>
            <consortium name="Pathogen Informatics"/>
        </authorList>
    </citation>
    <scope>NUCLEOTIDE SEQUENCE [LARGE SCALE GENOMIC DNA]</scope>
    <source>
        <strain evidence="4 8">2789STDY5834880</strain>
        <strain evidence="5 9">2789STDY5834946</strain>
    </source>
</reference>
<feature type="signal peptide" evidence="3">
    <location>
        <begin position="1"/>
        <end position="25"/>
    </location>
</feature>
<dbReference type="EC" id="6.3.2.-" evidence="5"/>
<dbReference type="STRING" id="47678.ERS852494_01211"/>
<evidence type="ECO:0000313" key="5">
    <source>
        <dbReference type="EMBL" id="CUP62900.1"/>
    </source>
</evidence>
<keyword evidence="2" id="KW-0677">Repeat</keyword>
<dbReference type="EMBL" id="QSJD01000002">
    <property type="protein sequence ID" value="RHD53236.1"/>
    <property type="molecule type" value="Genomic_DNA"/>
</dbReference>
<proteinExistence type="predicted"/>
<evidence type="ECO:0000313" key="4">
    <source>
        <dbReference type="EMBL" id="CUO96252.1"/>
    </source>
</evidence>